<dbReference type="InParanoid" id="G9MWX9"/>
<dbReference type="AlphaFoldDB" id="G9MWX9"/>
<dbReference type="HOGENOM" id="CLU_139257_2_0_1"/>
<dbReference type="EMBL" id="ABDF02000075">
    <property type="protein sequence ID" value="EHK21111.1"/>
    <property type="molecule type" value="Genomic_DNA"/>
</dbReference>
<dbReference type="GeneID" id="25795959"/>
<dbReference type="OrthoDB" id="4357148at2759"/>
<accession>G9MWX9</accession>
<dbReference type="OMA" id="MDNDYKS"/>
<dbReference type="RefSeq" id="XP_013955304.1">
    <property type="nucleotide sequence ID" value="XM_014099829.1"/>
</dbReference>
<evidence type="ECO:0000313" key="2">
    <source>
        <dbReference type="EMBL" id="EHK21111.1"/>
    </source>
</evidence>
<organism evidence="2 3">
    <name type="scientific">Hypocrea virens (strain Gv29-8 / FGSC 10586)</name>
    <name type="common">Gliocladium virens</name>
    <name type="synonym">Trichoderma virens</name>
    <dbReference type="NCBI Taxonomy" id="413071"/>
    <lineage>
        <taxon>Eukaryota</taxon>
        <taxon>Fungi</taxon>
        <taxon>Dikarya</taxon>
        <taxon>Ascomycota</taxon>
        <taxon>Pezizomycotina</taxon>
        <taxon>Sordariomycetes</taxon>
        <taxon>Hypocreomycetidae</taxon>
        <taxon>Hypocreales</taxon>
        <taxon>Hypocreaceae</taxon>
        <taxon>Trichoderma</taxon>
    </lineage>
</organism>
<name>G9MWX9_HYPVG</name>
<dbReference type="eggNOG" id="ENOG502S854">
    <property type="taxonomic scope" value="Eukaryota"/>
</dbReference>
<feature type="region of interest" description="Disordered" evidence="1">
    <location>
        <begin position="1"/>
        <end position="103"/>
    </location>
</feature>
<protein>
    <recommendedName>
        <fullName evidence="4">Histone chaperone domain-containing protein</fullName>
    </recommendedName>
</protein>
<keyword evidence="3" id="KW-1185">Reference proteome</keyword>
<dbReference type="VEuPathDB" id="FungiDB:TRIVIDRAFT_59511"/>
<evidence type="ECO:0000256" key="1">
    <source>
        <dbReference type="SAM" id="MobiDB-lite"/>
    </source>
</evidence>
<gene>
    <name evidence="2" type="ORF">TRIVIDRAFT_59511</name>
</gene>
<comment type="caution">
    <text evidence="2">The sequence shown here is derived from an EMBL/GenBank/DDBJ whole genome shotgun (WGS) entry which is preliminary data.</text>
</comment>
<dbReference type="Proteomes" id="UP000007115">
    <property type="component" value="Unassembled WGS sequence"/>
</dbReference>
<evidence type="ECO:0008006" key="4">
    <source>
        <dbReference type="Google" id="ProtNLM"/>
    </source>
</evidence>
<sequence>MSRYASQQTDDKQLYDTVGSNIPEGQVQDDSYVTSRKEPIPVESDNAVVEDPVQTSLADTDQQLEQDEKEAIDKSNIIDQRTRGSKPRGSYKEPGDEPMGLTE</sequence>
<reference evidence="2 3" key="1">
    <citation type="journal article" date="2011" name="Genome Biol.">
        <title>Comparative genome sequence analysis underscores mycoparasitism as the ancestral life style of Trichoderma.</title>
        <authorList>
            <person name="Kubicek C.P."/>
            <person name="Herrera-Estrella A."/>
            <person name="Seidl-Seiboth V."/>
            <person name="Martinez D.A."/>
            <person name="Druzhinina I.S."/>
            <person name="Thon M."/>
            <person name="Zeilinger S."/>
            <person name="Casas-Flores S."/>
            <person name="Horwitz B.A."/>
            <person name="Mukherjee P.K."/>
            <person name="Mukherjee M."/>
            <person name="Kredics L."/>
            <person name="Alcaraz L.D."/>
            <person name="Aerts A."/>
            <person name="Antal Z."/>
            <person name="Atanasova L."/>
            <person name="Cervantes-Badillo M.G."/>
            <person name="Challacombe J."/>
            <person name="Chertkov O."/>
            <person name="McCluskey K."/>
            <person name="Coulpier F."/>
            <person name="Deshpande N."/>
            <person name="von Doehren H."/>
            <person name="Ebbole D.J."/>
            <person name="Esquivel-Naranjo E.U."/>
            <person name="Fekete E."/>
            <person name="Flipphi M."/>
            <person name="Glaser F."/>
            <person name="Gomez-Rodriguez E.Y."/>
            <person name="Gruber S."/>
            <person name="Han C."/>
            <person name="Henrissat B."/>
            <person name="Hermosa R."/>
            <person name="Hernandez-Onate M."/>
            <person name="Karaffa L."/>
            <person name="Kosti I."/>
            <person name="Le Crom S."/>
            <person name="Lindquist E."/>
            <person name="Lucas S."/>
            <person name="Luebeck M."/>
            <person name="Luebeck P.S."/>
            <person name="Margeot A."/>
            <person name="Metz B."/>
            <person name="Misra M."/>
            <person name="Nevalainen H."/>
            <person name="Omann M."/>
            <person name="Packer N."/>
            <person name="Perrone G."/>
            <person name="Uresti-Rivera E.E."/>
            <person name="Salamov A."/>
            <person name="Schmoll M."/>
            <person name="Seiboth B."/>
            <person name="Shapiro H."/>
            <person name="Sukno S."/>
            <person name="Tamayo-Ramos J.A."/>
            <person name="Tisch D."/>
            <person name="Wiest A."/>
            <person name="Wilkinson H.H."/>
            <person name="Zhang M."/>
            <person name="Coutinho P.M."/>
            <person name="Kenerley C.M."/>
            <person name="Monte E."/>
            <person name="Baker S.E."/>
            <person name="Grigoriev I.V."/>
        </authorList>
    </citation>
    <scope>NUCLEOTIDE SEQUENCE [LARGE SCALE GENOMIC DNA]</scope>
    <source>
        <strain evidence="3">Gv29-8 / FGSC 10586</strain>
    </source>
</reference>
<proteinExistence type="predicted"/>
<evidence type="ECO:0000313" key="3">
    <source>
        <dbReference type="Proteomes" id="UP000007115"/>
    </source>
</evidence>